<protein>
    <submittedName>
        <fullName evidence="1">Uncharacterized protein</fullName>
    </submittedName>
</protein>
<name>A0A4R0R975_9APHY</name>
<proteinExistence type="predicted"/>
<reference evidence="1 2" key="1">
    <citation type="submission" date="2018-11" db="EMBL/GenBank/DDBJ databases">
        <title>Genome assembly of Steccherinum ochraceum LE-BIN_3174, the white-rot fungus of the Steccherinaceae family (The Residual Polyporoid clade, Polyporales, Basidiomycota).</title>
        <authorList>
            <person name="Fedorova T.V."/>
            <person name="Glazunova O.A."/>
            <person name="Landesman E.O."/>
            <person name="Moiseenko K.V."/>
            <person name="Psurtseva N.V."/>
            <person name="Savinova O.S."/>
            <person name="Shakhova N.V."/>
            <person name="Tyazhelova T.V."/>
            <person name="Vasina D.V."/>
        </authorList>
    </citation>
    <scope>NUCLEOTIDE SEQUENCE [LARGE SCALE GENOMIC DNA]</scope>
    <source>
        <strain evidence="1 2">LE-BIN_3174</strain>
    </source>
</reference>
<accession>A0A4R0R975</accession>
<comment type="caution">
    <text evidence="1">The sequence shown here is derived from an EMBL/GenBank/DDBJ whole genome shotgun (WGS) entry which is preliminary data.</text>
</comment>
<sequence length="143" mass="16342">MPATVTTRRSADDGPVFLTDHPIRERFPSFKEYLKICPYSAFAELSKGNQWAFAKEDLYRVLMTDIAARDHREREFCLSGTPKMQGKLVEYLVNIGSPPIYMEPLGGSHTIHDKYGDIVPCNGDMEYIETEHLFIGFVNHPED</sequence>
<keyword evidence="2" id="KW-1185">Reference proteome</keyword>
<gene>
    <name evidence="1" type="ORF">EIP91_004251</name>
</gene>
<evidence type="ECO:0000313" key="2">
    <source>
        <dbReference type="Proteomes" id="UP000292702"/>
    </source>
</evidence>
<dbReference type="EMBL" id="RWJN01000242">
    <property type="protein sequence ID" value="TCD64341.1"/>
    <property type="molecule type" value="Genomic_DNA"/>
</dbReference>
<dbReference type="Proteomes" id="UP000292702">
    <property type="component" value="Unassembled WGS sequence"/>
</dbReference>
<organism evidence="1 2">
    <name type="scientific">Steccherinum ochraceum</name>
    <dbReference type="NCBI Taxonomy" id="92696"/>
    <lineage>
        <taxon>Eukaryota</taxon>
        <taxon>Fungi</taxon>
        <taxon>Dikarya</taxon>
        <taxon>Basidiomycota</taxon>
        <taxon>Agaricomycotina</taxon>
        <taxon>Agaricomycetes</taxon>
        <taxon>Polyporales</taxon>
        <taxon>Steccherinaceae</taxon>
        <taxon>Steccherinum</taxon>
    </lineage>
</organism>
<evidence type="ECO:0000313" key="1">
    <source>
        <dbReference type="EMBL" id="TCD64341.1"/>
    </source>
</evidence>
<dbReference type="AlphaFoldDB" id="A0A4R0R975"/>